<evidence type="ECO:0000313" key="3">
    <source>
        <dbReference type="Proteomes" id="UP001597231"/>
    </source>
</evidence>
<gene>
    <name evidence="2" type="ORF">ACFQ38_17575</name>
</gene>
<dbReference type="Pfam" id="PF22564">
    <property type="entry name" value="HAAS"/>
    <property type="match status" value="1"/>
</dbReference>
<dbReference type="RefSeq" id="WP_336823611.1">
    <property type="nucleotide sequence ID" value="NZ_JBHTLT010000131.1"/>
</dbReference>
<dbReference type="Proteomes" id="UP001597231">
    <property type="component" value="Unassembled WGS sequence"/>
</dbReference>
<evidence type="ECO:0000259" key="1">
    <source>
        <dbReference type="Pfam" id="PF13349"/>
    </source>
</evidence>
<sequence>MNENQFIYELEQALKRLPADERDDIILDIKEYFSNGREDGKSEEEIAASLGSPNKIASELLEAYPFNQEEVSMHTTMSEKMTIPDNSFTKVDIDVQHGALFVSPSDTSETTVELIGQKDKLELTADVIGETLKIRLKNKSHWLFLFNFHTRAVALNVFIPKKVYESVAMKSDNGRIKAQKLIGRNIMSKTDNGRIEIDEVASTSLTAETDNGRIVIKKVQTDRLKAKTDNGRIHMRHIEADSIYAESDNGRLEFVDIKSDVTGVTDNGRITLQTEQLNHHIDFQTDNGSIEIQTDQMPENATIIAKTGYGKIDVYGERNTRTRFGSEQYQIRLKSDNGRITVK</sequence>
<dbReference type="Pfam" id="PF13349">
    <property type="entry name" value="DUF4097"/>
    <property type="match status" value="1"/>
</dbReference>
<proteinExistence type="predicted"/>
<reference evidence="3" key="1">
    <citation type="journal article" date="2019" name="Int. J. Syst. Evol. Microbiol.">
        <title>The Global Catalogue of Microorganisms (GCM) 10K type strain sequencing project: providing services to taxonomists for standard genome sequencing and annotation.</title>
        <authorList>
            <consortium name="The Broad Institute Genomics Platform"/>
            <consortium name="The Broad Institute Genome Sequencing Center for Infectious Disease"/>
            <person name="Wu L."/>
            <person name="Ma J."/>
        </authorList>
    </citation>
    <scope>NUCLEOTIDE SEQUENCE [LARGE SCALE GENOMIC DNA]</scope>
    <source>
        <strain evidence="3">CCUG 53915</strain>
    </source>
</reference>
<dbReference type="InterPro" id="IPR025164">
    <property type="entry name" value="Toastrack_DUF4097"/>
</dbReference>
<evidence type="ECO:0000313" key="2">
    <source>
        <dbReference type="EMBL" id="MFD1206911.1"/>
    </source>
</evidence>
<accession>A0ABW3U1H8</accession>
<dbReference type="PANTHER" id="PTHR34094:SF1">
    <property type="entry name" value="PROTEIN FAM185A"/>
    <property type="match status" value="1"/>
</dbReference>
<dbReference type="PANTHER" id="PTHR34094">
    <property type="match status" value="1"/>
</dbReference>
<protein>
    <submittedName>
        <fullName evidence="2">DUF4097 family beta strand repeat-containing protein</fullName>
    </submittedName>
</protein>
<keyword evidence="3" id="KW-1185">Reference proteome</keyword>
<dbReference type="Gene3D" id="2.160.20.120">
    <property type="match status" value="1"/>
</dbReference>
<dbReference type="EMBL" id="JBHTLT010000131">
    <property type="protein sequence ID" value="MFD1206911.1"/>
    <property type="molecule type" value="Genomic_DNA"/>
</dbReference>
<name>A0ABW3U1H8_9BACL</name>
<feature type="domain" description="DUF4097" evidence="1">
    <location>
        <begin position="89"/>
        <end position="342"/>
    </location>
</feature>
<comment type="caution">
    <text evidence="2">The sequence shown here is derived from an EMBL/GenBank/DDBJ whole genome shotgun (WGS) entry which is preliminary data.</text>
</comment>
<organism evidence="2 3">
    <name type="scientific">Sporosarcina contaminans</name>
    <dbReference type="NCBI Taxonomy" id="633403"/>
    <lineage>
        <taxon>Bacteria</taxon>
        <taxon>Bacillati</taxon>
        <taxon>Bacillota</taxon>
        <taxon>Bacilli</taxon>
        <taxon>Bacillales</taxon>
        <taxon>Caryophanaceae</taxon>
        <taxon>Sporosarcina</taxon>
    </lineage>
</organism>